<dbReference type="Proteomes" id="UP000292974">
    <property type="component" value="Unassembled WGS sequence"/>
</dbReference>
<dbReference type="AlphaFoldDB" id="A0A7M3DQY6"/>
<organism evidence="1 2">
    <name type="scientific">Rhizobium leguminosarum</name>
    <dbReference type="NCBI Taxonomy" id="384"/>
    <lineage>
        <taxon>Bacteria</taxon>
        <taxon>Pseudomonadati</taxon>
        <taxon>Pseudomonadota</taxon>
        <taxon>Alphaproteobacteria</taxon>
        <taxon>Hyphomicrobiales</taxon>
        <taxon>Rhizobiaceae</taxon>
        <taxon>Rhizobium/Agrobacterium group</taxon>
        <taxon>Rhizobium</taxon>
    </lineage>
</organism>
<proteinExistence type="predicted"/>
<dbReference type="EMBL" id="SIOP01000001">
    <property type="protein sequence ID" value="TAY51111.1"/>
    <property type="molecule type" value="Genomic_DNA"/>
</dbReference>
<accession>A0A7M3DQY6</accession>
<evidence type="ECO:0000313" key="2">
    <source>
        <dbReference type="Proteomes" id="UP000292974"/>
    </source>
</evidence>
<evidence type="ECO:0000313" key="1">
    <source>
        <dbReference type="EMBL" id="TAY51111.1"/>
    </source>
</evidence>
<gene>
    <name evidence="1" type="ORF">ELH90_05040</name>
</gene>
<protein>
    <submittedName>
        <fullName evidence="1">Uncharacterized protein</fullName>
    </submittedName>
</protein>
<comment type="caution">
    <text evidence="1">The sequence shown here is derived from an EMBL/GenBank/DDBJ whole genome shotgun (WGS) entry which is preliminary data.</text>
</comment>
<sequence>MSDFNRTPVAPPRRVAELRNDPYAGQSGDLSVNNAIRAISRGTVVGPYLDEMDAGSAALLAPYADPLLPDFLFPPLPGRTFGERYDNALAIQRGMDRAFDDQHPYISKTLQGLGEVASDAAFKLPSGRMGDIALGAVQGFGSGEGGFSNRAEQAFRGAVEEGLKGLGMDALKGRGMMPAEAGTEGGRKAGAKAALTRALLRARGRNGGGGGW</sequence>
<dbReference type="RefSeq" id="WP_130715948.1">
    <property type="nucleotide sequence ID" value="NZ_JARXWA010000012.1"/>
</dbReference>
<reference evidence="1 2" key="1">
    <citation type="submission" date="2019-02" db="EMBL/GenBank/DDBJ databases">
        <title>The genomic architecture of introgression among sibling species of bacteria.</title>
        <authorList>
            <person name="Cavassim M.I.A."/>
            <person name="Moeskjaer S."/>
            <person name="Moslemi C."/>
            <person name="Fields B."/>
            <person name="Bachmann A."/>
            <person name="Vilhjalmsson B."/>
            <person name="Schierup M.H."/>
            <person name="Young J.P.W."/>
            <person name="Andersen S.U."/>
        </authorList>
    </citation>
    <scope>NUCLEOTIDE SEQUENCE [LARGE SCALE GENOMIC DNA]</scope>
    <source>
        <strain evidence="1 2">SM135B</strain>
    </source>
</reference>
<name>A0A7M3DQY6_RHILE</name>